<dbReference type="RefSeq" id="XP_001791480.1">
    <property type="nucleotide sequence ID" value="XM_001791428.1"/>
</dbReference>
<evidence type="ECO:0000313" key="3">
    <source>
        <dbReference type="Proteomes" id="UP000001055"/>
    </source>
</evidence>
<dbReference type="Proteomes" id="UP000001055">
    <property type="component" value="Unassembled WGS sequence"/>
</dbReference>
<sequence>MSPHVSTSRINASVRLAPAVGSSCHRRFAKRADCVDEAEKWKVDSAGVTENRFARLSLDAPRRYHVMMLPIAEETNVGYIVDVMPFLKIASQQAPTRNARASGRPPSDINGSN</sequence>
<organism evidence="2 3">
    <name type="scientific">Phaeosphaeria nodorum (strain SN15 / ATCC MYA-4574 / FGSC 10173)</name>
    <name type="common">Glume blotch fungus</name>
    <name type="synonym">Parastagonospora nodorum</name>
    <dbReference type="NCBI Taxonomy" id="321614"/>
    <lineage>
        <taxon>Eukaryota</taxon>
        <taxon>Fungi</taxon>
        <taxon>Dikarya</taxon>
        <taxon>Ascomycota</taxon>
        <taxon>Pezizomycotina</taxon>
        <taxon>Dothideomycetes</taxon>
        <taxon>Pleosporomycetidae</taxon>
        <taxon>Pleosporales</taxon>
        <taxon>Pleosporineae</taxon>
        <taxon>Phaeosphaeriaceae</taxon>
        <taxon>Parastagonospora</taxon>
    </lineage>
</organism>
<evidence type="ECO:0000256" key="1">
    <source>
        <dbReference type="SAM" id="MobiDB-lite"/>
    </source>
</evidence>
<name>Q0V5A6_PHANO</name>
<proteinExistence type="predicted"/>
<dbReference type="InParanoid" id="Q0V5A6"/>
<reference evidence="3" key="1">
    <citation type="journal article" date="2007" name="Plant Cell">
        <title>Dothideomycete-plant interactions illuminated by genome sequencing and EST analysis of the wheat pathogen Stagonospora nodorum.</title>
        <authorList>
            <person name="Hane J.K."/>
            <person name="Lowe R.G."/>
            <person name="Solomon P.S."/>
            <person name="Tan K.C."/>
            <person name="Schoch C.L."/>
            <person name="Spatafora J.W."/>
            <person name="Crous P.W."/>
            <person name="Kodira C."/>
            <person name="Birren B.W."/>
            <person name="Galagan J.E."/>
            <person name="Torriani S.F."/>
            <person name="McDonald B.A."/>
            <person name="Oliver R.P."/>
        </authorList>
    </citation>
    <scope>NUCLEOTIDE SEQUENCE [LARGE SCALE GENOMIC DNA]</scope>
    <source>
        <strain evidence="3">SN15 / ATCC MYA-4574 / FGSC 10173</strain>
    </source>
</reference>
<dbReference type="GeneID" id="5967769"/>
<dbReference type="EMBL" id="CH445325">
    <property type="protein sequence ID" value="EAT92303.1"/>
    <property type="molecule type" value="Genomic_DNA"/>
</dbReference>
<feature type="region of interest" description="Disordered" evidence="1">
    <location>
        <begin position="92"/>
        <end position="113"/>
    </location>
</feature>
<dbReference type="KEGG" id="pno:SNOG_00808"/>
<protein>
    <submittedName>
        <fullName evidence="2">Uncharacterized protein</fullName>
    </submittedName>
</protein>
<evidence type="ECO:0000313" key="2">
    <source>
        <dbReference type="EMBL" id="EAT92303.1"/>
    </source>
</evidence>
<dbReference type="AlphaFoldDB" id="Q0V5A6"/>
<accession>Q0V5A6</accession>
<gene>
    <name evidence="2" type="ORF">SNOG_00808</name>
</gene>